<dbReference type="Proteomes" id="UP000005239">
    <property type="component" value="Unassembled WGS sequence"/>
</dbReference>
<name>A0A2A6CVY4_PRIPA</name>
<sequence length="354" mass="40985">MSPALFDASDYITPVVIREWSRYPGTRKQEISRNAEVKRTNGKEKLQFSKKKVQLELRKYRVSRRQSTAANSEYEFFGQSTSSDSSISSDDEVESKKKVDIESTDHEDFDAYCEEIRKMATSLTETDSGFELISFAPSHQTSFFDQIFVNFCMAEITSEFSSTTIDTSEFFRLDAYKNTVEFISRNATVKRSNGKDKLQFSYKKVLLELRKNRSASTSISTPTTDSCDDEDSARSSGFKLPSFEPSHPMIVLDQIFVNFCMAEFTSEFSSTVIDTSEFFRLDAYKKTVEFVNKQKLIRKDEEEQQFPLVSQHLSSQRILELRRNVPEKGEREEKKIHRRDDPTERRSSEEEEGE</sequence>
<gene>
    <name evidence="2" type="primary">WBGene00092637</name>
</gene>
<proteinExistence type="predicted"/>
<dbReference type="EnsemblMetazoa" id="PPA03083.1">
    <property type="protein sequence ID" value="PPA03083.1"/>
    <property type="gene ID" value="WBGene00092637"/>
</dbReference>
<reference evidence="2" key="2">
    <citation type="submission" date="2022-06" db="UniProtKB">
        <authorList>
            <consortium name="EnsemblMetazoa"/>
        </authorList>
    </citation>
    <scope>IDENTIFICATION</scope>
    <source>
        <strain evidence="2">PS312</strain>
    </source>
</reference>
<dbReference type="AlphaFoldDB" id="A0A2A6CVY4"/>
<evidence type="ECO:0000313" key="3">
    <source>
        <dbReference type="Proteomes" id="UP000005239"/>
    </source>
</evidence>
<feature type="region of interest" description="Disordered" evidence="1">
    <location>
        <begin position="320"/>
        <end position="354"/>
    </location>
</feature>
<organism evidence="2 3">
    <name type="scientific">Pristionchus pacificus</name>
    <name type="common">Parasitic nematode worm</name>
    <dbReference type="NCBI Taxonomy" id="54126"/>
    <lineage>
        <taxon>Eukaryota</taxon>
        <taxon>Metazoa</taxon>
        <taxon>Ecdysozoa</taxon>
        <taxon>Nematoda</taxon>
        <taxon>Chromadorea</taxon>
        <taxon>Rhabditida</taxon>
        <taxon>Rhabditina</taxon>
        <taxon>Diplogasteromorpha</taxon>
        <taxon>Diplogasteroidea</taxon>
        <taxon>Neodiplogasteridae</taxon>
        <taxon>Pristionchus</taxon>
    </lineage>
</organism>
<evidence type="ECO:0000256" key="1">
    <source>
        <dbReference type="SAM" id="MobiDB-lite"/>
    </source>
</evidence>
<feature type="compositionally biased region" description="Basic and acidic residues" evidence="1">
    <location>
        <begin position="320"/>
        <end position="348"/>
    </location>
</feature>
<evidence type="ECO:0000313" key="2">
    <source>
        <dbReference type="EnsemblMetazoa" id="PPA03083.1"/>
    </source>
</evidence>
<accession>A0A2A6CVY4</accession>
<reference evidence="3" key="1">
    <citation type="journal article" date="2008" name="Nat. Genet.">
        <title>The Pristionchus pacificus genome provides a unique perspective on nematode lifestyle and parasitism.</title>
        <authorList>
            <person name="Dieterich C."/>
            <person name="Clifton S.W."/>
            <person name="Schuster L.N."/>
            <person name="Chinwalla A."/>
            <person name="Delehaunty K."/>
            <person name="Dinkelacker I."/>
            <person name="Fulton L."/>
            <person name="Fulton R."/>
            <person name="Godfrey J."/>
            <person name="Minx P."/>
            <person name="Mitreva M."/>
            <person name="Roeseler W."/>
            <person name="Tian H."/>
            <person name="Witte H."/>
            <person name="Yang S.P."/>
            <person name="Wilson R.K."/>
            <person name="Sommer R.J."/>
        </authorList>
    </citation>
    <scope>NUCLEOTIDE SEQUENCE [LARGE SCALE GENOMIC DNA]</scope>
    <source>
        <strain evidence="3">PS312</strain>
    </source>
</reference>
<keyword evidence="3" id="KW-1185">Reference proteome</keyword>
<accession>A0A8R1U5G9</accession>
<protein>
    <submittedName>
        <fullName evidence="2">Uncharacterized protein</fullName>
    </submittedName>
</protein>
<feature type="region of interest" description="Disordered" evidence="1">
    <location>
        <begin position="79"/>
        <end position="100"/>
    </location>
</feature>